<dbReference type="STRING" id="29495.EA26_01535"/>
<gene>
    <name evidence="2" type="ORF">EA26_01535</name>
</gene>
<feature type="compositionally biased region" description="Polar residues" evidence="1">
    <location>
        <begin position="1"/>
        <end position="10"/>
    </location>
</feature>
<evidence type="ECO:0000313" key="2">
    <source>
        <dbReference type="EMBL" id="KGK10061.1"/>
    </source>
</evidence>
<keyword evidence="3" id="KW-1185">Reference proteome</keyword>
<dbReference type="eggNOG" id="ENOG502ZKD6">
    <property type="taxonomic scope" value="Bacteria"/>
</dbReference>
<dbReference type="EMBL" id="JMCG01000001">
    <property type="protein sequence ID" value="KGK10061.1"/>
    <property type="molecule type" value="Genomic_DNA"/>
</dbReference>
<organism evidence="2 3">
    <name type="scientific">Vibrio navarrensis</name>
    <dbReference type="NCBI Taxonomy" id="29495"/>
    <lineage>
        <taxon>Bacteria</taxon>
        <taxon>Pseudomonadati</taxon>
        <taxon>Pseudomonadota</taxon>
        <taxon>Gammaproteobacteria</taxon>
        <taxon>Vibrionales</taxon>
        <taxon>Vibrionaceae</taxon>
        <taxon>Vibrio</taxon>
    </lineage>
</organism>
<protein>
    <submittedName>
        <fullName evidence="2">MafB</fullName>
    </submittedName>
</protein>
<proteinExistence type="predicted"/>
<evidence type="ECO:0000256" key="1">
    <source>
        <dbReference type="SAM" id="MobiDB-lite"/>
    </source>
</evidence>
<feature type="region of interest" description="Disordered" evidence="1">
    <location>
        <begin position="1"/>
        <end position="25"/>
    </location>
</feature>
<dbReference type="AlphaFoldDB" id="A0A099LRG7"/>
<sequence length="62" mass="7172">MEEVKSNPSGVTPPRMPKMSDTKNNLLHEDGWVKRTQNVNGVEIHYVENINTNEVIDFKFKD</sequence>
<reference evidence="2 3" key="1">
    <citation type="submission" date="2014-04" db="EMBL/GenBank/DDBJ databases">
        <title>Genome sequencing of Vibrio navarrensis strains.</title>
        <authorList>
            <person name="Gladney L.M."/>
            <person name="Katz L.S."/>
            <person name="Marino-Ramirez L."/>
            <person name="Jordan I.K."/>
        </authorList>
    </citation>
    <scope>NUCLEOTIDE SEQUENCE [LARGE SCALE GENOMIC DNA]</scope>
    <source>
        <strain evidence="2 3">ATCC 51183</strain>
    </source>
</reference>
<accession>A0A099LRG7</accession>
<dbReference type="Proteomes" id="UP000029994">
    <property type="component" value="Unassembled WGS sequence"/>
</dbReference>
<evidence type="ECO:0000313" key="3">
    <source>
        <dbReference type="Proteomes" id="UP000029994"/>
    </source>
</evidence>
<comment type="caution">
    <text evidence="2">The sequence shown here is derived from an EMBL/GenBank/DDBJ whole genome shotgun (WGS) entry which is preliminary data.</text>
</comment>
<name>A0A099LRG7_9VIBR</name>